<dbReference type="Proteomes" id="UP000295680">
    <property type="component" value="Unassembled WGS sequence"/>
</dbReference>
<dbReference type="SUPFAM" id="SSF53474">
    <property type="entry name" value="alpha/beta-Hydrolases"/>
    <property type="match status" value="1"/>
</dbReference>
<reference evidence="3 4" key="1">
    <citation type="submission" date="2019-03" db="EMBL/GenBank/DDBJ databases">
        <title>Genomic Encyclopedia of Type Strains, Phase IV (KMG-IV): sequencing the most valuable type-strain genomes for metagenomic binning, comparative biology and taxonomic classification.</title>
        <authorList>
            <person name="Goeker M."/>
        </authorList>
    </citation>
    <scope>NUCLEOTIDE SEQUENCE [LARGE SCALE GENOMIC DNA]</scope>
    <source>
        <strain evidence="3 4">DSM 45934</strain>
    </source>
</reference>
<dbReference type="RefSeq" id="WP_132114599.1">
    <property type="nucleotide sequence ID" value="NZ_SLWS01000002.1"/>
</dbReference>
<evidence type="ECO:0000313" key="4">
    <source>
        <dbReference type="Proteomes" id="UP000295680"/>
    </source>
</evidence>
<proteinExistence type="predicted"/>
<evidence type="ECO:0000259" key="2">
    <source>
        <dbReference type="Pfam" id="PF19878"/>
    </source>
</evidence>
<dbReference type="InterPro" id="IPR029058">
    <property type="entry name" value="AB_hydrolase_fold"/>
</dbReference>
<gene>
    <name evidence="3" type="ORF">EV192_102805</name>
</gene>
<feature type="chain" id="PRO_5020624038" evidence="1">
    <location>
        <begin position="24"/>
        <end position="457"/>
    </location>
</feature>
<accession>A0A4R2JZ21</accession>
<dbReference type="InterPro" id="IPR045556">
    <property type="entry name" value="DUF6351"/>
</dbReference>
<dbReference type="EMBL" id="SLWS01000002">
    <property type="protein sequence ID" value="TCO62666.1"/>
    <property type="molecule type" value="Genomic_DNA"/>
</dbReference>
<dbReference type="OrthoDB" id="7197847at2"/>
<dbReference type="Gene3D" id="3.40.50.1820">
    <property type="entry name" value="alpha/beta hydrolase"/>
    <property type="match status" value="1"/>
</dbReference>
<dbReference type="Pfam" id="PF19878">
    <property type="entry name" value="DUF6351"/>
    <property type="match status" value="1"/>
</dbReference>
<protein>
    <submittedName>
        <fullName evidence="3">X-Pro dipeptidyl-peptidase-like protein</fullName>
    </submittedName>
</protein>
<comment type="caution">
    <text evidence="3">The sequence shown here is derived from an EMBL/GenBank/DDBJ whole genome shotgun (WGS) entry which is preliminary data.</text>
</comment>
<feature type="domain" description="DUF6351" evidence="2">
    <location>
        <begin position="110"/>
        <end position="400"/>
    </location>
</feature>
<evidence type="ECO:0000256" key="1">
    <source>
        <dbReference type="SAM" id="SignalP"/>
    </source>
</evidence>
<keyword evidence="1" id="KW-0732">Signal</keyword>
<name>A0A4R2JZ21_9PSEU</name>
<evidence type="ECO:0000313" key="3">
    <source>
        <dbReference type="EMBL" id="TCO62666.1"/>
    </source>
</evidence>
<organism evidence="3 4">
    <name type="scientific">Actinocrispum wychmicini</name>
    <dbReference type="NCBI Taxonomy" id="1213861"/>
    <lineage>
        <taxon>Bacteria</taxon>
        <taxon>Bacillati</taxon>
        <taxon>Actinomycetota</taxon>
        <taxon>Actinomycetes</taxon>
        <taxon>Pseudonocardiales</taxon>
        <taxon>Pseudonocardiaceae</taxon>
        <taxon>Actinocrispum</taxon>
    </lineage>
</organism>
<feature type="signal peptide" evidence="1">
    <location>
        <begin position="1"/>
        <end position="23"/>
    </location>
</feature>
<keyword evidence="4" id="KW-1185">Reference proteome</keyword>
<sequence>MKLRSLVVVVMTLVSVVAGTATASATGRRSYTGSIDGADYRVEVPDQWNGTLVVYSHPYYVPGIPPGMGLTNRPETEDWLLAHGYALAASDFKGRNGFLVEQGVVDQRNVLDWFTRHVGRPRDVVATGSSMGAAISLKLAERLPRQITGVVPMCGPLDMGDTWNTILDATFAIATLLAPGEDIEQVHVRDPARSVRLLQEAVTRASQTPAGRARLALAGSFANAPGWDRAMQPKPADLAGQLAQQAEIIMGFHVSTFGPSGRVDLEQRAGGNPLWNVGVDYSRQLAKSRERDLVERAYQAAGTTPDADLARLAAAPRISPDPAAVAWLYRNGIPTGAQRAPVITLHNVADAADPANESWLANIMRRNGNADNLRQLFAGRATHCAFTAAEEIVTMQVLFTRIRTGHWPSTNPATLNATAASLPAKYQVVYDYPNNPNAPAAPALTAFDPGALPRPSR</sequence>
<dbReference type="AlphaFoldDB" id="A0A4R2JZ21"/>